<reference evidence="1 2" key="1">
    <citation type="submission" date="2022-09" db="EMBL/GenBank/DDBJ databases">
        <title>Chryseobacterium oleae sp.nov., isolated from the inter-root soil of Pyrola calliantha H. Andr. in Tibet.</title>
        <authorList>
            <person name="Li Z."/>
        </authorList>
    </citation>
    <scope>NUCLEOTIDE SEQUENCE [LARGE SCALE GENOMIC DNA]</scope>
    <source>
        <strain evidence="2">pc1-10</strain>
    </source>
</reference>
<protein>
    <submittedName>
        <fullName evidence="1">Uncharacterized protein</fullName>
    </submittedName>
</protein>
<comment type="caution">
    <text evidence="1">The sequence shown here is derived from an EMBL/GenBank/DDBJ whole genome shotgun (WGS) entry which is preliminary data.</text>
</comment>
<sequence>MEELLNELNLSNELKLLYKGSIPIIDEYSMFKFYIDEKKTDSFPHPPFLIPFSYSYDADHYHMGIVKHWFTKRTISYGDMTDGCSFQTTEIARSEKQLFSRLLFDEFVNNEDCIVTERLQKCVELMGLKDFDFAEFENLNMSYAENAECKIDLLLEDSPLSCIAERSKYNGDFPSNDRIIIPSKIQTSCYFEIFHKEWIGYNAEKKGFSLFRKEPKYKPLEDIPEWLLPDFSKKELFEKYMEKEEFDKAWLTINGPGFTPSEVGDRLQRLKEVTNEKAYHLWVDFWCEKYGHHESFIFI</sequence>
<evidence type="ECO:0000313" key="2">
    <source>
        <dbReference type="Proteomes" id="UP001525566"/>
    </source>
</evidence>
<dbReference type="EMBL" id="JAOAMU010000002">
    <property type="protein sequence ID" value="MCT2561783.1"/>
    <property type="molecule type" value="Genomic_DNA"/>
</dbReference>
<evidence type="ECO:0000313" key="1">
    <source>
        <dbReference type="EMBL" id="MCT2561783.1"/>
    </source>
</evidence>
<proteinExistence type="predicted"/>
<dbReference type="RefSeq" id="WP_259838033.1">
    <property type="nucleotide sequence ID" value="NZ_JAOAMU010000002.1"/>
</dbReference>
<accession>A0ABT2ISH9</accession>
<gene>
    <name evidence="1" type="ORF">N0B48_07800</name>
</gene>
<dbReference type="Proteomes" id="UP001525566">
    <property type="component" value="Unassembled WGS sequence"/>
</dbReference>
<keyword evidence="2" id="KW-1185">Reference proteome</keyword>
<organism evidence="1 2">
    <name type="scientific">Chryseobacterium herbae</name>
    <dbReference type="NCBI Taxonomy" id="2976476"/>
    <lineage>
        <taxon>Bacteria</taxon>
        <taxon>Pseudomonadati</taxon>
        <taxon>Bacteroidota</taxon>
        <taxon>Flavobacteriia</taxon>
        <taxon>Flavobacteriales</taxon>
        <taxon>Weeksellaceae</taxon>
        <taxon>Chryseobacterium group</taxon>
        <taxon>Chryseobacterium</taxon>
    </lineage>
</organism>
<name>A0ABT2ISH9_9FLAO</name>